<dbReference type="Proteomes" id="UP000317243">
    <property type="component" value="Unassembled WGS sequence"/>
</dbReference>
<sequence length="244" mass="27453">MESTDEKIVKLWTPPADSPNFQSKLLAIASRLSSPLRVSALMISVITMHLLVVRPLVERVDRLQAEIHDVDSTLSKVADHRQSLSETNDLLSQLKSQHEEVARARATVRQLEQLRREIVLESERIPETIRAVARLKQLPRFPDSDHHSDESPPPLSPTDERNRSFDTLSQSNPQTLFANLPAPIMQSAQLEHPDEQKLMTASLPELLPVQEIIKHPALNDKPTAHSSASVQKVSNGWTMQIHSH</sequence>
<gene>
    <name evidence="3" type="ORF">KOR42_34940</name>
</gene>
<comment type="caution">
    <text evidence="3">The sequence shown here is derived from an EMBL/GenBank/DDBJ whole genome shotgun (WGS) entry which is preliminary data.</text>
</comment>
<dbReference type="RefSeq" id="WP_146510943.1">
    <property type="nucleotide sequence ID" value="NZ_SIHI01000012.1"/>
</dbReference>
<dbReference type="AlphaFoldDB" id="A0A5C5WLE2"/>
<dbReference type="EMBL" id="SIHI01000012">
    <property type="protein sequence ID" value="TWT51606.1"/>
    <property type="molecule type" value="Genomic_DNA"/>
</dbReference>
<proteinExistence type="predicted"/>
<evidence type="ECO:0000313" key="4">
    <source>
        <dbReference type="Proteomes" id="UP000317243"/>
    </source>
</evidence>
<organism evidence="3 4">
    <name type="scientific">Thalassoglobus neptunius</name>
    <dbReference type="NCBI Taxonomy" id="1938619"/>
    <lineage>
        <taxon>Bacteria</taxon>
        <taxon>Pseudomonadati</taxon>
        <taxon>Planctomycetota</taxon>
        <taxon>Planctomycetia</taxon>
        <taxon>Planctomycetales</taxon>
        <taxon>Planctomycetaceae</taxon>
        <taxon>Thalassoglobus</taxon>
    </lineage>
</organism>
<reference evidence="3 4" key="1">
    <citation type="submission" date="2019-02" db="EMBL/GenBank/DDBJ databases">
        <title>Deep-cultivation of Planctomycetes and their phenomic and genomic characterization uncovers novel biology.</title>
        <authorList>
            <person name="Wiegand S."/>
            <person name="Jogler M."/>
            <person name="Boedeker C."/>
            <person name="Pinto D."/>
            <person name="Vollmers J."/>
            <person name="Rivas-Marin E."/>
            <person name="Kohn T."/>
            <person name="Peeters S.H."/>
            <person name="Heuer A."/>
            <person name="Rast P."/>
            <person name="Oberbeckmann S."/>
            <person name="Bunk B."/>
            <person name="Jeske O."/>
            <person name="Meyerdierks A."/>
            <person name="Storesund J.E."/>
            <person name="Kallscheuer N."/>
            <person name="Luecker S."/>
            <person name="Lage O.M."/>
            <person name="Pohl T."/>
            <person name="Merkel B.J."/>
            <person name="Hornburger P."/>
            <person name="Mueller R.-W."/>
            <person name="Bruemmer F."/>
            <person name="Labrenz M."/>
            <person name="Spormann A.M."/>
            <person name="Op Den Camp H."/>
            <person name="Overmann J."/>
            <person name="Amann R."/>
            <person name="Jetten M.S.M."/>
            <person name="Mascher T."/>
            <person name="Medema M.H."/>
            <person name="Devos D.P."/>
            <person name="Kaster A.-K."/>
            <person name="Ovreas L."/>
            <person name="Rohde M."/>
            <person name="Galperin M.Y."/>
            <person name="Jogler C."/>
        </authorList>
    </citation>
    <scope>NUCLEOTIDE SEQUENCE [LARGE SCALE GENOMIC DNA]</scope>
    <source>
        <strain evidence="3 4">KOR42</strain>
    </source>
</reference>
<name>A0A5C5WLE2_9PLAN</name>
<evidence type="ECO:0000256" key="1">
    <source>
        <dbReference type="SAM" id="Coils"/>
    </source>
</evidence>
<keyword evidence="4" id="KW-1185">Reference proteome</keyword>
<protein>
    <submittedName>
        <fullName evidence="3">Uncharacterized protein</fullName>
    </submittedName>
</protein>
<feature type="region of interest" description="Disordered" evidence="2">
    <location>
        <begin position="140"/>
        <end position="168"/>
    </location>
</feature>
<keyword evidence="1" id="KW-0175">Coiled coil</keyword>
<feature type="region of interest" description="Disordered" evidence="2">
    <location>
        <begin position="219"/>
        <end position="244"/>
    </location>
</feature>
<feature type="compositionally biased region" description="Polar residues" evidence="2">
    <location>
        <begin position="224"/>
        <end position="244"/>
    </location>
</feature>
<feature type="coiled-coil region" evidence="1">
    <location>
        <begin position="77"/>
        <end position="124"/>
    </location>
</feature>
<evidence type="ECO:0000313" key="3">
    <source>
        <dbReference type="EMBL" id="TWT51606.1"/>
    </source>
</evidence>
<accession>A0A5C5WLE2</accession>
<evidence type="ECO:0000256" key="2">
    <source>
        <dbReference type="SAM" id="MobiDB-lite"/>
    </source>
</evidence>